<evidence type="ECO:0000313" key="8">
    <source>
        <dbReference type="EMBL" id="KAF1974711.1"/>
    </source>
</evidence>
<evidence type="ECO:0000313" key="9">
    <source>
        <dbReference type="Proteomes" id="UP000800036"/>
    </source>
</evidence>
<protein>
    <recommendedName>
        <fullName evidence="7">Rhodopsin domain-containing protein</fullName>
    </recommendedName>
</protein>
<dbReference type="InterPro" id="IPR052337">
    <property type="entry name" value="SAT4-like"/>
</dbReference>
<dbReference type="Pfam" id="PF20684">
    <property type="entry name" value="Fung_rhodopsin"/>
    <property type="match status" value="1"/>
</dbReference>
<dbReference type="OrthoDB" id="2496787at2759"/>
<comment type="similarity">
    <text evidence="5">Belongs to the SAT4 family.</text>
</comment>
<dbReference type="PANTHER" id="PTHR33048:SF47">
    <property type="entry name" value="INTEGRAL MEMBRANE PROTEIN-RELATED"/>
    <property type="match status" value="1"/>
</dbReference>
<feature type="domain" description="Rhodopsin" evidence="7">
    <location>
        <begin position="98"/>
        <end position="197"/>
    </location>
</feature>
<dbReference type="AlphaFoldDB" id="A0A6A5VC87"/>
<dbReference type="EMBL" id="ML976673">
    <property type="protein sequence ID" value="KAF1974711.1"/>
    <property type="molecule type" value="Genomic_DNA"/>
</dbReference>
<evidence type="ECO:0000256" key="4">
    <source>
        <dbReference type="ARBA" id="ARBA00023136"/>
    </source>
</evidence>
<feature type="transmembrane region" description="Helical" evidence="6">
    <location>
        <begin position="18"/>
        <end position="42"/>
    </location>
</feature>
<evidence type="ECO:0000256" key="3">
    <source>
        <dbReference type="ARBA" id="ARBA00022989"/>
    </source>
</evidence>
<feature type="transmembrane region" description="Helical" evidence="6">
    <location>
        <begin position="172"/>
        <end position="193"/>
    </location>
</feature>
<dbReference type="InterPro" id="IPR049326">
    <property type="entry name" value="Rhodopsin_dom_fungi"/>
</dbReference>
<evidence type="ECO:0000256" key="2">
    <source>
        <dbReference type="ARBA" id="ARBA00022692"/>
    </source>
</evidence>
<organism evidence="8 9">
    <name type="scientific">Bimuria novae-zelandiae CBS 107.79</name>
    <dbReference type="NCBI Taxonomy" id="1447943"/>
    <lineage>
        <taxon>Eukaryota</taxon>
        <taxon>Fungi</taxon>
        <taxon>Dikarya</taxon>
        <taxon>Ascomycota</taxon>
        <taxon>Pezizomycotina</taxon>
        <taxon>Dothideomycetes</taxon>
        <taxon>Pleosporomycetidae</taxon>
        <taxon>Pleosporales</taxon>
        <taxon>Massarineae</taxon>
        <taxon>Didymosphaeriaceae</taxon>
        <taxon>Bimuria</taxon>
    </lineage>
</organism>
<reference evidence="8" key="1">
    <citation type="journal article" date="2020" name="Stud. Mycol.">
        <title>101 Dothideomycetes genomes: a test case for predicting lifestyles and emergence of pathogens.</title>
        <authorList>
            <person name="Haridas S."/>
            <person name="Albert R."/>
            <person name="Binder M."/>
            <person name="Bloem J."/>
            <person name="Labutti K."/>
            <person name="Salamov A."/>
            <person name="Andreopoulos B."/>
            <person name="Baker S."/>
            <person name="Barry K."/>
            <person name="Bills G."/>
            <person name="Bluhm B."/>
            <person name="Cannon C."/>
            <person name="Castanera R."/>
            <person name="Culley D."/>
            <person name="Daum C."/>
            <person name="Ezra D."/>
            <person name="Gonzalez J."/>
            <person name="Henrissat B."/>
            <person name="Kuo A."/>
            <person name="Liang C."/>
            <person name="Lipzen A."/>
            <person name="Lutzoni F."/>
            <person name="Magnuson J."/>
            <person name="Mondo S."/>
            <person name="Nolan M."/>
            <person name="Ohm R."/>
            <person name="Pangilinan J."/>
            <person name="Park H.-J."/>
            <person name="Ramirez L."/>
            <person name="Alfaro M."/>
            <person name="Sun H."/>
            <person name="Tritt A."/>
            <person name="Yoshinaga Y."/>
            <person name="Zwiers L.-H."/>
            <person name="Turgeon B."/>
            <person name="Goodwin S."/>
            <person name="Spatafora J."/>
            <person name="Crous P."/>
            <person name="Grigoriev I."/>
        </authorList>
    </citation>
    <scope>NUCLEOTIDE SEQUENCE</scope>
    <source>
        <strain evidence="8">CBS 107.79</strain>
    </source>
</reference>
<keyword evidence="4 6" id="KW-0472">Membrane</keyword>
<keyword evidence="3 6" id="KW-1133">Transmembrane helix</keyword>
<evidence type="ECO:0000256" key="5">
    <source>
        <dbReference type="ARBA" id="ARBA00038359"/>
    </source>
</evidence>
<feature type="transmembrane region" description="Helical" evidence="6">
    <location>
        <begin position="134"/>
        <end position="160"/>
    </location>
</feature>
<feature type="transmembrane region" description="Helical" evidence="6">
    <location>
        <begin position="54"/>
        <end position="77"/>
    </location>
</feature>
<sequence>MTQERSILDPDTAQLLQVFFALAGLRAATTVSVKLAVLFLYKQVFTLDDLRFRIAWWACFLYLVPCFMTVDLAFYGVIFANKRMPHLPLADFRLGQIAHMVTAWLNTVADMSVLLLPLPYLVKLRIHRSQKAALWVLLLMGFLATAGTWANAIVLSVAFAEGCVLSPAYANTVLLVASVVESAIGVLCACLATSKPATSSMWRSIKPILHGDKKRGESTELPHPEESPGTALGLAILSEKELVRVYTEAS</sequence>
<dbReference type="PANTHER" id="PTHR33048">
    <property type="entry name" value="PTH11-LIKE INTEGRAL MEMBRANE PROTEIN (AFU_ORTHOLOGUE AFUA_5G11245)"/>
    <property type="match status" value="1"/>
</dbReference>
<dbReference type="Proteomes" id="UP000800036">
    <property type="component" value="Unassembled WGS sequence"/>
</dbReference>
<gene>
    <name evidence="8" type="ORF">BU23DRAFT_89399</name>
</gene>
<keyword evidence="9" id="KW-1185">Reference proteome</keyword>
<name>A0A6A5VC87_9PLEO</name>
<comment type="subcellular location">
    <subcellularLocation>
        <location evidence="1">Membrane</location>
        <topology evidence="1">Multi-pass membrane protein</topology>
    </subcellularLocation>
</comment>
<evidence type="ECO:0000256" key="1">
    <source>
        <dbReference type="ARBA" id="ARBA00004141"/>
    </source>
</evidence>
<keyword evidence="2 6" id="KW-0812">Transmembrane</keyword>
<proteinExistence type="inferred from homology"/>
<feature type="transmembrane region" description="Helical" evidence="6">
    <location>
        <begin position="97"/>
        <end position="122"/>
    </location>
</feature>
<evidence type="ECO:0000256" key="6">
    <source>
        <dbReference type="SAM" id="Phobius"/>
    </source>
</evidence>
<dbReference type="GO" id="GO:0016020">
    <property type="term" value="C:membrane"/>
    <property type="evidence" value="ECO:0007669"/>
    <property type="project" value="UniProtKB-SubCell"/>
</dbReference>
<evidence type="ECO:0000259" key="7">
    <source>
        <dbReference type="Pfam" id="PF20684"/>
    </source>
</evidence>
<accession>A0A6A5VC87</accession>